<protein>
    <recommendedName>
        <fullName evidence="3 7">peptidylprolyl isomerase</fullName>
        <ecNumber evidence="3 7">5.2.1.8</ecNumber>
    </recommendedName>
</protein>
<dbReference type="GO" id="GO:0005783">
    <property type="term" value="C:endoplasmic reticulum"/>
    <property type="evidence" value="ECO:0007669"/>
    <property type="project" value="TreeGrafter"/>
</dbReference>
<dbReference type="Gene3D" id="1.20.1150.12">
    <property type="entry name" value="Endoplasmic reticulum resident protein 29, C-terminal domain"/>
    <property type="match status" value="1"/>
</dbReference>
<evidence type="ECO:0000256" key="5">
    <source>
        <dbReference type="ARBA" id="ARBA00023110"/>
    </source>
</evidence>
<gene>
    <name evidence="10" type="ORF">FRACYDRAFT_206881</name>
</gene>
<dbReference type="GO" id="GO:0003755">
    <property type="term" value="F:peptidyl-prolyl cis-trans isomerase activity"/>
    <property type="evidence" value="ECO:0007669"/>
    <property type="project" value="UniProtKB-KW"/>
</dbReference>
<sequence length="278" mass="30792">MNISLFLLAVLGVWSSSSKLLFVVNASNEAGIQFLAENKPKDGIITLDSGLQYKILKKGDGKFHPTIDSSCSCHYEGKLLDGTIFDSSYERNSPTSFAPNQVIKGWTEAMQLMVAGDKWEMYIPSELAYGDRGSPPKIGGGDVLIFIMEILSIDGETTAALKCNIDTIITNSAGGGTTLSDRVNGIDTKSTYDIEDEQTSCTGRELEYIKKISSSLVKGYYRYDDDDKRATIKKNLKRIESILKDGKMKDSLRNWAKRRKHILNQFLSNAATKMADEL</sequence>
<dbReference type="KEGG" id="fcy:FRACYDRAFT_206881"/>
<dbReference type="Gene3D" id="3.10.50.40">
    <property type="match status" value="1"/>
</dbReference>
<evidence type="ECO:0000259" key="9">
    <source>
        <dbReference type="PROSITE" id="PS50059"/>
    </source>
</evidence>
<evidence type="ECO:0000256" key="8">
    <source>
        <dbReference type="SAM" id="SignalP"/>
    </source>
</evidence>
<dbReference type="PROSITE" id="PS50059">
    <property type="entry name" value="FKBP_PPIASE"/>
    <property type="match status" value="1"/>
</dbReference>
<dbReference type="FunFam" id="3.10.50.40:FF:000045">
    <property type="entry name" value="Peptidyl-prolyl cis-trans isomerase"/>
    <property type="match status" value="1"/>
</dbReference>
<keyword evidence="5 7" id="KW-0697">Rotamase</keyword>
<proteinExistence type="inferred from homology"/>
<name>A0A1E7FJE3_9STRA</name>
<feature type="domain" description="PPIase FKBP-type" evidence="9">
    <location>
        <begin position="68"/>
        <end position="154"/>
    </location>
</feature>
<dbReference type="GO" id="GO:0006457">
    <property type="term" value="P:protein folding"/>
    <property type="evidence" value="ECO:0007669"/>
    <property type="project" value="InterPro"/>
</dbReference>
<keyword evidence="11" id="KW-1185">Reference proteome</keyword>
<evidence type="ECO:0000313" key="11">
    <source>
        <dbReference type="Proteomes" id="UP000095751"/>
    </source>
</evidence>
<comment type="similarity">
    <text evidence="2">Belongs to the FKBP-type PPIase family.</text>
</comment>
<dbReference type="InterPro" id="IPR046357">
    <property type="entry name" value="PPIase_dom_sf"/>
</dbReference>
<organism evidence="10 11">
    <name type="scientific">Fragilariopsis cylindrus CCMP1102</name>
    <dbReference type="NCBI Taxonomy" id="635003"/>
    <lineage>
        <taxon>Eukaryota</taxon>
        <taxon>Sar</taxon>
        <taxon>Stramenopiles</taxon>
        <taxon>Ochrophyta</taxon>
        <taxon>Bacillariophyta</taxon>
        <taxon>Bacillariophyceae</taxon>
        <taxon>Bacillariophycidae</taxon>
        <taxon>Bacillariales</taxon>
        <taxon>Bacillariaceae</taxon>
        <taxon>Fragilariopsis</taxon>
    </lineage>
</organism>
<dbReference type="InterPro" id="IPR036356">
    <property type="entry name" value="ERp29_C_sf"/>
</dbReference>
<dbReference type="Proteomes" id="UP000095751">
    <property type="component" value="Unassembled WGS sequence"/>
</dbReference>
<dbReference type="EMBL" id="KV784356">
    <property type="protein sequence ID" value="OEU18302.1"/>
    <property type="molecule type" value="Genomic_DNA"/>
</dbReference>
<comment type="catalytic activity">
    <reaction evidence="1 7">
        <text>[protein]-peptidylproline (omega=180) = [protein]-peptidylproline (omega=0)</text>
        <dbReference type="Rhea" id="RHEA:16237"/>
        <dbReference type="Rhea" id="RHEA-COMP:10747"/>
        <dbReference type="Rhea" id="RHEA-COMP:10748"/>
        <dbReference type="ChEBI" id="CHEBI:83833"/>
        <dbReference type="ChEBI" id="CHEBI:83834"/>
        <dbReference type="EC" id="5.2.1.8"/>
    </reaction>
</comment>
<evidence type="ECO:0000256" key="1">
    <source>
        <dbReference type="ARBA" id="ARBA00000971"/>
    </source>
</evidence>
<evidence type="ECO:0000256" key="2">
    <source>
        <dbReference type="ARBA" id="ARBA00006577"/>
    </source>
</evidence>
<evidence type="ECO:0000256" key="6">
    <source>
        <dbReference type="ARBA" id="ARBA00023235"/>
    </source>
</evidence>
<dbReference type="OrthoDB" id="1902587at2759"/>
<evidence type="ECO:0000256" key="3">
    <source>
        <dbReference type="ARBA" id="ARBA00013194"/>
    </source>
</evidence>
<feature type="chain" id="PRO_5009193240" description="peptidylprolyl isomerase" evidence="8">
    <location>
        <begin position="19"/>
        <end position="278"/>
    </location>
</feature>
<dbReference type="SUPFAM" id="SSF54534">
    <property type="entry name" value="FKBP-like"/>
    <property type="match status" value="1"/>
</dbReference>
<accession>A0A1E7FJE3</accession>
<dbReference type="InParanoid" id="A0A1E7FJE3"/>
<dbReference type="InterPro" id="IPR044609">
    <property type="entry name" value="FKBP2/11"/>
</dbReference>
<feature type="signal peptide" evidence="8">
    <location>
        <begin position="1"/>
        <end position="18"/>
    </location>
</feature>
<dbReference type="EC" id="5.2.1.8" evidence="3 7"/>
<dbReference type="InterPro" id="IPR001179">
    <property type="entry name" value="PPIase_FKBP_dom"/>
</dbReference>
<dbReference type="InterPro" id="IPR000774">
    <property type="entry name" value="PPIase_FKBP_N"/>
</dbReference>
<reference evidence="10 11" key="1">
    <citation type="submission" date="2016-09" db="EMBL/GenBank/DDBJ databases">
        <title>Extensive genetic diversity and differential bi-allelic expression allows diatom success in the polar Southern Ocean.</title>
        <authorList>
            <consortium name="DOE Joint Genome Institute"/>
            <person name="Mock T."/>
            <person name="Otillar R.P."/>
            <person name="Strauss J."/>
            <person name="Dupont C."/>
            <person name="Frickenhaus S."/>
            <person name="Maumus F."/>
            <person name="Mcmullan M."/>
            <person name="Sanges R."/>
            <person name="Schmutz J."/>
            <person name="Toseland A."/>
            <person name="Valas R."/>
            <person name="Veluchamy A."/>
            <person name="Ward B.J."/>
            <person name="Allen A."/>
            <person name="Barry K."/>
            <person name="Falciatore A."/>
            <person name="Ferrante M."/>
            <person name="Fortunato A.E."/>
            <person name="Gloeckner G."/>
            <person name="Gruber A."/>
            <person name="Hipkin R."/>
            <person name="Janech M."/>
            <person name="Kroth P."/>
            <person name="Leese F."/>
            <person name="Lindquist E."/>
            <person name="Lyon B.R."/>
            <person name="Martin J."/>
            <person name="Mayer C."/>
            <person name="Parker M."/>
            <person name="Quesneville H."/>
            <person name="Raymond J."/>
            <person name="Uhlig C."/>
            <person name="Valentin K.U."/>
            <person name="Worden A.Z."/>
            <person name="Armbrust E.V."/>
            <person name="Bowler C."/>
            <person name="Green B."/>
            <person name="Moulton V."/>
            <person name="Van Oosterhout C."/>
            <person name="Grigoriev I."/>
        </authorList>
    </citation>
    <scope>NUCLEOTIDE SEQUENCE [LARGE SCALE GENOMIC DNA]</scope>
    <source>
        <strain evidence="10 11">CCMP1102</strain>
    </source>
</reference>
<dbReference type="Pfam" id="PF01346">
    <property type="entry name" value="FKBP_N"/>
    <property type="match status" value="1"/>
</dbReference>
<dbReference type="AlphaFoldDB" id="A0A1E7FJE3"/>
<evidence type="ECO:0000256" key="4">
    <source>
        <dbReference type="ARBA" id="ARBA00022729"/>
    </source>
</evidence>
<evidence type="ECO:0000313" key="10">
    <source>
        <dbReference type="EMBL" id="OEU18302.1"/>
    </source>
</evidence>
<keyword evidence="4 8" id="KW-0732">Signal</keyword>
<keyword evidence="6 7" id="KW-0413">Isomerase</keyword>
<dbReference type="PANTHER" id="PTHR45779">
    <property type="entry name" value="PEPTIDYLPROLYL ISOMERASE"/>
    <property type="match status" value="1"/>
</dbReference>
<evidence type="ECO:0000256" key="7">
    <source>
        <dbReference type="PROSITE-ProRule" id="PRU00277"/>
    </source>
</evidence>
<dbReference type="PANTHER" id="PTHR45779:SF6">
    <property type="entry name" value="PEPTIDYL-PROLYL CIS-TRANS ISOMERASE FKBP15-1"/>
    <property type="match status" value="1"/>
</dbReference>
<dbReference type="Pfam" id="PF00254">
    <property type="entry name" value="FKBP_C"/>
    <property type="match status" value="1"/>
</dbReference>